<organism evidence="8 9">
    <name type="scientific">Haliangium ochraceum (strain DSM 14365 / JCM 11303 / SMP-2)</name>
    <dbReference type="NCBI Taxonomy" id="502025"/>
    <lineage>
        <taxon>Bacteria</taxon>
        <taxon>Pseudomonadati</taxon>
        <taxon>Myxococcota</taxon>
        <taxon>Polyangia</taxon>
        <taxon>Haliangiales</taxon>
        <taxon>Kofleriaceae</taxon>
        <taxon>Haliangium</taxon>
    </lineage>
</organism>
<proteinExistence type="inferred from homology"/>
<dbReference type="STRING" id="502025.Hoch_4364"/>
<dbReference type="OrthoDB" id="9799821at2"/>
<keyword evidence="3 6" id="KW-0812">Transmembrane</keyword>
<reference evidence="8 9" key="1">
    <citation type="journal article" date="2010" name="Stand. Genomic Sci.">
        <title>Complete genome sequence of Haliangium ochraceum type strain (SMP-2).</title>
        <authorList>
            <consortium name="US DOE Joint Genome Institute (JGI-PGF)"/>
            <person name="Ivanova N."/>
            <person name="Daum C."/>
            <person name="Lang E."/>
            <person name="Abt B."/>
            <person name="Kopitz M."/>
            <person name="Saunders E."/>
            <person name="Lapidus A."/>
            <person name="Lucas S."/>
            <person name="Glavina Del Rio T."/>
            <person name="Nolan M."/>
            <person name="Tice H."/>
            <person name="Copeland A."/>
            <person name="Cheng J.F."/>
            <person name="Chen F."/>
            <person name="Bruce D."/>
            <person name="Goodwin L."/>
            <person name="Pitluck S."/>
            <person name="Mavromatis K."/>
            <person name="Pati A."/>
            <person name="Mikhailova N."/>
            <person name="Chen A."/>
            <person name="Palaniappan K."/>
            <person name="Land M."/>
            <person name="Hauser L."/>
            <person name="Chang Y.J."/>
            <person name="Jeffries C.D."/>
            <person name="Detter J.C."/>
            <person name="Brettin T."/>
            <person name="Rohde M."/>
            <person name="Goker M."/>
            <person name="Bristow J."/>
            <person name="Markowitz V."/>
            <person name="Eisen J.A."/>
            <person name="Hugenholtz P."/>
            <person name="Kyrpides N.C."/>
            <person name="Klenk H.P."/>
        </authorList>
    </citation>
    <scope>NUCLEOTIDE SEQUENCE [LARGE SCALE GENOMIC DNA]</scope>
    <source>
        <strain evidence="9">DSM 14365 / CIP 107738 / JCM 11303 / AJ 13395 / SMP-2</strain>
    </source>
</reference>
<name>D0LMF2_HALO1</name>
<feature type="domain" description="EamA" evidence="7">
    <location>
        <begin position="18"/>
        <end position="146"/>
    </location>
</feature>
<feature type="transmembrane region" description="Helical" evidence="6">
    <location>
        <begin position="40"/>
        <end position="62"/>
    </location>
</feature>
<feature type="transmembrane region" description="Helical" evidence="6">
    <location>
        <begin position="130"/>
        <end position="149"/>
    </location>
</feature>
<protein>
    <recommendedName>
        <fullName evidence="7">EamA domain-containing protein</fullName>
    </recommendedName>
</protein>
<dbReference type="PANTHER" id="PTHR32322">
    <property type="entry name" value="INNER MEMBRANE TRANSPORTER"/>
    <property type="match status" value="1"/>
</dbReference>
<dbReference type="PANTHER" id="PTHR32322:SF2">
    <property type="entry name" value="EAMA DOMAIN-CONTAINING PROTEIN"/>
    <property type="match status" value="1"/>
</dbReference>
<evidence type="ECO:0000256" key="2">
    <source>
        <dbReference type="ARBA" id="ARBA00007362"/>
    </source>
</evidence>
<feature type="transmembrane region" description="Helical" evidence="6">
    <location>
        <begin position="280"/>
        <end position="298"/>
    </location>
</feature>
<keyword evidence="5 6" id="KW-0472">Membrane</keyword>
<feature type="transmembrane region" description="Helical" evidence="6">
    <location>
        <begin position="12"/>
        <end position="34"/>
    </location>
</feature>
<evidence type="ECO:0000313" key="9">
    <source>
        <dbReference type="Proteomes" id="UP000001880"/>
    </source>
</evidence>
<dbReference type="InterPro" id="IPR000620">
    <property type="entry name" value="EamA_dom"/>
</dbReference>
<dbReference type="InterPro" id="IPR050638">
    <property type="entry name" value="AA-Vitamin_Transporters"/>
</dbReference>
<evidence type="ECO:0000256" key="4">
    <source>
        <dbReference type="ARBA" id="ARBA00022989"/>
    </source>
</evidence>
<feature type="transmembrane region" description="Helical" evidence="6">
    <location>
        <begin position="223"/>
        <end position="248"/>
    </location>
</feature>
<dbReference type="GO" id="GO:0016020">
    <property type="term" value="C:membrane"/>
    <property type="evidence" value="ECO:0007669"/>
    <property type="project" value="UniProtKB-SubCell"/>
</dbReference>
<evidence type="ECO:0000256" key="5">
    <source>
        <dbReference type="ARBA" id="ARBA00023136"/>
    </source>
</evidence>
<gene>
    <name evidence="8" type="ordered locus">Hoch_4364</name>
</gene>
<evidence type="ECO:0000259" key="7">
    <source>
        <dbReference type="Pfam" id="PF00892"/>
    </source>
</evidence>
<dbReference type="EMBL" id="CP001804">
    <property type="protein sequence ID" value="ACY16858.1"/>
    <property type="molecule type" value="Genomic_DNA"/>
</dbReference>
<feature type="transmembrane region" description="Helical" evidence="6">
    <location>
        <begin position="161"/>
        <end position="181"/>
    </location>
</feature>
<keyword evidence="9" id="KW-1185">Reference proteome</keyword>
<sequence>MSGAGGAAARWTAYTQCTLAMAMGGTVVVAGKFITHVFPVFLAAGLRMVLAVPVLLALVRVREGGLPRIDRREALALFACAFGGIFLFTVFLLFGLRYTTAAESGIITSTVPVFTALLALGYLRERLSGRGWLGVALAMIGILVINVAGDAAGSARGPNPLLGNALIFGCVVGEALFTIAAKVASRRLSALAVAAYVNLFGLAMFVPLSIYEAWSFSLSSPDTAGWIALVYMGLGISVLQFIIWFAGVSKLPGSVAAVFTGVMPVSAVLFAYLIGGESFVWPHLVGMLCVVASIVAVAK</sequence>
<feature type="transmembrane region" description="Helical" evidence="6">
    <location>
        <begin position="106"/>
        <end position="123"/>
    </location>
</feature>
<accession>D0LMF2</accession>
<feature type="transmembrane region" description="Helical" evidence="6">
    <location>
        <begin position="74"/>
        <end position="94"/>
    </location>
</feature>
<evidence type="ECO:0000256" key="3">
    <source>
        <dbReference type="ARBA" id="ARBA00022692"/>
    </source>
</evidence>
<dbReference type="HOGENOM" id="CLU_033863_4_3_7"/>
<feature type="transmembrane region" description="Helical" evidence="6">
    <location>
        <begin position="188"/>
        <end position="211"/>
    </location>
</feature>
<dbReference type="InterPro" id="IPR037185">
    <property type="entry name" value="EmrE-like"/>
</dbReference>
<dbReference type="eggNOG" id="COG0697">
    <property type="taxonomic scope" value="Bacteria"/>
</dbReference>
<comment type="subcellular location">
    <subcellularLocation>
        <location evidence="1">Membrane</location>
        <topology evidence="1">Multi-pass membrane protein</topology>
    </subcellularLocation>
</comment>
<dbReference type="AlphaFoldDB" id="D0LMF2"/>
<feature type="domain" description="EamA" evidence="7">
    <location>
        <begin position="162"/>
        <end position="297"/>
    </location>
</feature>
<feature type="transmembrane region" description="Helical" evidence="6">
    <location>
        <begin position="255"/>
        <end position="274"/>
    </location>
</feature>
<evidence type="ECO:0000256" key="1">
    <source>
        <dbReference type="ARBA" id="ARBA00004141"/>
    </source>
</evidence>
<dbReference type="Pfam" id="PF00892">
    <property type="entry name" value="EamA"/>
    <property type="match status" value="2"/>
</dbReference>
<dbReference type="KEGG" id="hoh:Hoch_4364"/>
<evidence type="ECO:0000313" key="8">
    <source>
        <dbReference type="EMBL" id="ACY16858.1"/>
    </source>
</evidence>
<dbReference type="Proteomes" id="UP000001880">
    <property type="component" value="Chromosome"/>
</dbReference>
<keyword evidence="4 6" id="KW-1133">Transmembrane helix</keyword>
<dbReference type="RefSeq" id="WP_012829456.1">
    <property type="nucleotide sequence ID" value="NC_013440.1"/>
</dbReference>
<evidence type="ECO:0000256" key="6">
    <source>
        <dbReference type="SAM" id="Phobius"/>
    </source>
</evidence>
<dbReference type="SUPFAM" id="SSF103481">
    <property type="entry name" value="Multidrug resistance efflux transporter EmrE"/>
    <property type="match status" value="2"/>
</dbReference>
<comment type="similarity">
    <text evidence="2">Belongs to the EamA transporter family.</text>
</comment>